<keyword evidence="1" id="KW-0472">Membrane</keyword>
<dbReference type="AlphaFoldDB" id="A0A067TG90"/>
<reference evidence="3" key="1">
    <citation type="journal article" date="2014" name="Proc. Natl. Acad. Sci. U.S.A.">
        <title>Extensive sampling of basidiomycete genomes demonstrates inadequacy of the white-rot/brown-rot paradigm for wood decay fungi.</title>
        <authorList>
            <person name="Riley R."/>
            <person name="Salamov A.A."/>
            <person name="Brown D.W."/>
            <person name="Nagy L.G."/>
            <person name="Floudas D."/>
            <person name="Held B.W."/>
            <person name="Levasseur A."/>
            <person name="Lombard V."/>
            <person name="Morin E."/>
            <person name="Otillar R."/>
            <person name="Lindquist E.A."/>
            <person name="Sun H."/>
            <person name="LaButti K.M."/>
            <person name="Schmutz J."/>
            <person name="Jabbour D."/>
            <person name="Luo H."/>
            <person name="Baker S.E."/>
            <person name="Pisabarro A.G."/>
            <person name="Walton J.D."/>
            <person name="Blanchette R.A."/>
            <person name="Henrissat B."/>
            <person name="Martin F."/>
            <person name="Cullen D."/>
            <person name="Hibbett D.S."/>
            <person name="Grigoriev I.V."/>
        </authorList>
    </citation>
    <scope>NUCLEOTIDE SEQUENCE [LARGE SCALE GENOMIC DNA]</scope>
    <source>
        <strain evidence="3">CBS 339.88</strain>
    </source>
</reference>
<name>A0A067TG90_GALM3</name>
<dbReference type="HOGENOM" id="CLU_065186_3_0_1"/>
<evidence type="ECO:0000256" key="1">
    <source>
        <dbReference type="SAM" id="Phobius"/>
    </source>
</evidence>
<evidence type="ECO:0000313" key="2">
    <source>
        <dbReference type="EMBL" id="KDR82176.1"/>
    </source>
</evidence>
<feature type="transmembrane region" description="Helical" evidence="1">
    <location>
        <begin position="78"/>
        <end position="104"/>
    </location>
</feature>
<sequence length="280" mass="30990">MSLTSVSIVAFDILCFLGMVLLTAAFCTAFCSSRVPRASIWFTFIASLILMTVFNLLILGQQPGKPPNHIKCAVQAIFIYAVPVLIAHTAAALLLQVYLSMIFIRKSRKLSNLHILLLNIVPVLTPIGILVYGITIGLQNPSVIQRDLSGMRCHVNVDHNQLFDYSLGASITGVAVLVVLEVFVVSNLFRYRSTYEKLLTDSRMSPRVIIRVCFFNIFFILAVIVSLVPIRNRVNIEVFVNLIAAIIPAAAGIMFFTQKDILAVWMFWRSPALSSVPSSA</sequence>
<feature type="transmembrane region" description="Helical" evidence="1">
    <location>
        <begin position="236"/>
        <end position="256"/>
    </location>
</feature>
<accession>A0A067TG90</accession>
<keyword evidence="1" id="KW-1133">Transmembrane helix</keyword>
<dbReference type="EMBL" id="KL142370">
    <property type="protein sequence ID" value="KDR82176.1"/>
    <property type="molecule type" value="Genomic_DNA"/>
</dbReference>
<feature type="transmembrane region" description="Helical" evidence="1">
    <location>
        <begin position="6"/>
        <end position="31"/>
    </location>
</feature>
<feature type="transmembrane region" description="Helical" evidence="1">
    <location>
        <begin position="165"/>
        <end position="189"/>
    </location>
</feature>
<organism evidence="2 3">
    <name type="scientific">Galerina marginata (strain CBS 339.88)</name>
    <dbReference type="NCBI Taxonomy" id="685588"/>
    <lineage>
        <taxon>Eukaryota</taxon>
        <taxon>Fungi</taxon>
        <taxon>Dikarya</taxon>
        <taxon>Basidiomycota</taxon>
        <taxon>Agaricomycotina</taxon>
        <taxon>Agaricomycetes</taxon>
        <taxon>Agaricomycetidae</taxon>
        <taxon>Agaricales</taxon>
        <taxon>Agaricineae</taxon>
        <taxon>Strophariaceae</taxon>
        <taxon>Galerina</taxon>
    </lineage>
</organism>
<protein>
    <recommendedName>
        <fullName evidence="4">G-protein coupled receptors family 1 profile domain-containing protein</fullName>
    </recommendedName>
</protein>
<feature type="transmembrane region" description="Helical" evidence="1">
    <location>
        <begin position="38"/>
        <end position="58"/>
    </location>
</feature>
<proteinExistence type="predicted"/>
<gene>
    <name evidence="2" type="ORF">GALMADRAFT_222054</name>
</gene>
<feature type="transmembrane region" description="Helical" evidence="1">
    <location>
        <begin position="116"/>
        <end position="138"/>
    </location>
</feature>
<evidence type="ECO:0008006" key="4">
    <source>
        <dbReference type="Google" id="ProtNLM"/>
    </source>
</evidence>
<evidence type="ECO:0000313" key="3">
    <source>
        <dbReference type="Proteomes" id="UP000027222"/>
    </source>
</evidence>
<feature type="transmembrane region" description="Helical" evidence="1">
    <location>
        <begin position="209"/>
        <end position="230"/>
    </location>
</feature>
<dbReference type="OrthoDB" id="2896404at2759"/>
<dbReference type="Proteomes" id="UP000027222">
    <property type="component" value="Unassembled WGS sequence"/>
</dbReference>
<keyword evidence="3" id="KW-1185">Reference proteome</keyword>
<dbReference type="STRING" id="685588.A0A067TG90"/>
<keyword evidence="1" id="KW-0812">Transmembrane</keyword>